<protein>
    <submittedName>
        <fullName evidence="1">ABC transporter permease</fullName>
    </submittedName>
</protein>
<name>A0ACC6PKF6_9BACL</name>
<sequence>MMNQIRYSLQDLWRHRVNSIILLLETIMLLVIVNLIVWSLNDAQNMKNEIQRLNESQEIYGLIDFTTRMRQEELFQNDSSIPRLKKLYDLIYENDQVKAFPLYSSNIEFQKSSFGNSGFLSTSETNVSIPFLYANDRFFEYFNISPAEGKSFDSTDYEKNSDIVPILIGSDLTFKFKIGDILEPIGGLRYQVVGVLHEGSSYIDIMASRDFKNLDKMIILPFNKNLFVSPIDHSAIISRAYLTVDDPSALSEILQRSAETDTLSFAFKSMLHQSKFVAQDKEKMLQLQLLLSSLILIFTFITVTVSYLQFIEKHIYEFGVHILSGATPKDLMIRLGGQFALLLILSNLLVPNLLRAFANLSVSVAASALLCVVFLILPMLRLGRMPMTSMLKGRSR</sequence>
<evidence type="ECO:0000313" key="2">
    <source>
        <dbReference type="Proteomes" id="UP001380953"/>
    </source>
</evidence>
<organism evidence="1 2">
    <name type="scientific">Saccharibacillus sacchari</name>
    <dbReference type="NCBI Taxonomy" id="456493"/>
    <lineage>
        <taxon>Bacteria</taxon>
        <taxon>Bacillati</taxon>
        <taxon>Bacillota</taxon>
        <taxon>Bacilli</taxon>
        <taxon>Bacillales</taxon>
        <taxon>Paenibacillaceae</taxon>
        <taxon>Saccharibacillus</taxon>
    </lineage>
</organism>
<dbReference type="EMBL" id="JBBKAR010000066">
    <property type="protein sequence ID" value="MEJ8307323.1"/>
    <property type="molecule type" value="Genomic_DNA"/>
</dbReference>
<reference evidence="1" key="1">
    <citation type="submission" date="2024-03" db="EMBL/GenBank/DDBJ databases">
        <title>Whole genome sequecning of epiphytes from Marcgravia umbellata leaves.</title>
        <authorList>
            <person name="Kumar G."/>
            <person name="Savka M.A."/>
        </authorList>
    </citation>
    <scope>NUCLEOTIDE SEQUENCE</scope>
    <source>
        <strain evidence="1">RIT_BL5</strain>
    </source>
</reference>
<comment type="caution">
    <text evidence="1">The sequence shown here is derived from an EMBL/GenBank/DDBJ whole genome shotgun (WGS) entry which is preliminary data.</text>
</comment>
<dbReference type="Proteomes" id="UP001380953">
    <property type="component" value="Unassembled WGS sequence"/>
</dbReference>
<evidence type="ECO:0000313" key="1">
    <source>
        <dbReference type="EMBL" id="MEJ8307323.1"/>
    </source>
</evidence>
<gene>
    <name evidence="1" type="ORF">WKI47_25745</name>
</gene>
<proteinExistence type="predicted"/>
<keyword evidence="2" id="KW-1185">Reference proteome</keyword>
<accession>A0ACC6PKF6</accession>